<accession>A0A084SEM2</accession>
<name>A0A084SEM2_9BACT</name>
<dbReference type="EMBL" id="JPMI01000423">
    <property type="protein sequence ID" value="KFA86907.1"/>
    <property type="molecule type" value="Genomic_DNA"/>
</dbReference>
<protein>
    <recommendedName>
        <fullName evidence="4">Lipoprotein</fullName>
    </recommendedName>
</protein>
<organism evidence="2 3">
    <name type="scientific">Archangium violaceum Cb vi76</name>
    <dbReference type="NCBI Taxonomy" id="1406225"/>
    <lineage>
        <taxon>Bacteria</taxon>
        <taxon>Pseudomonadati</taxon>
        <taxon>Myxococcota</taxon>
        <taxon>Myxococcia</taxon>
        <taxon>Myxococcales</taxon>
        <taxon>Cystobacterineae</taxon>
        <taxon>Archangiaceae</taxon>
        <taxon>Archangium</taxon>
    </lineage>
</organism>
<dbReference type="RefSeq" id="WP_043414442.1">
    <property type="nucleotide sequence ID" value="NZ_JPMI01000423.1"/>
</dbReference>
<gene>
    <name evidence="2" type="ORF">Q664_51965</name>
</gene>
<comment type="caution">
    <text evidence="2">The sequence shown here is derived from an EMBL/GenBank/DDBJ whole genome shotgun (WGS) entry which is preliminary data.</text>
</comment>
<feature type="signal peptide" evidence="1">
    <location>
        <begin position="1"/>
        <end position="25"/>
    </location>
</feature>
<proteinExistence type="predicted"/>
<evidence type="ECO:0000256" key="1">
    <source>
        <dbReference type="SAM" id="SignalP"/>
    </source>
</evidence>
<keyword evidence="1" id="KW-0732">Signal</keyword>
<dbReference type="Proteomes" id="UP000028547">
    <property type="component" value="Unassembled WGS sequence"/>
</dbReference>
<reference evidence="2 3" key="1">
    <citation type="submission" date="2014-07" db="EMBL/GenBank/DDBJ databases">
        <title>Draft Genome Sequence of Gephyronic Acid Producer, Cystobacter violaceus Strain Cb vi76.</title>
        <authorList>
            <person name="Stevens D.C."/>
            <person name="Young J."/>
            <person name="Carmichael R."/>
            <person name="Tan J."/>
            <person name="Taylor R.E."/>
        </authorList>
    </citation>
    <scope>NUCLEOTIDE SEQUENCE [LARGE SCALE GENOMIC DNA]</scope>
    <source>
        <strain evidence="2 3">Cb vi76</strain>
    </source>
</reference>
<evidence type="ECO:0000313" key="3">
    <source>
        <dbReference type="Proteomes" id="UP000028547"/>
    </source>
</evidence>
<sequence>MNQNPPVWMRGVLLAAWMTGTLAHAHQTPPGEVYPDVRRSEQGFVVTYRSSIEDRYFSRPYGLDGKPSAEPKVIPESKVPPTIRTVNRWPKVPGMSDETEQAVLERVFLGFGTSAAIVSDGRNVEWIRIYRGEALRCILKIATLEQRCIRFGQILDGPMGLSLLAEPLWNGSERGVFWINEYYQLVFSTWEAYSHGPVRTRLVWNEFGPDTSLTSAVNGDVAMVAAHVPNEKGLFQVATWTMRWPTRPAAPGKEPQVTGSTQGP</sequence>
<evidence type="ECO:0000313" key="2">
    <source>
        <dbReference type="EMBL" id="KFA86907.1"/>
    </source>
</evidence>
<dbReference type="AlphaFoldDB" id="A0A084SEM2"/>
<evidence type="ECO:0008006" key="4">
    <source>
        <dbReference type="Google" id="ProtNLM"/>
    </source>
</evidence>
<feature type="chain" id="PRO_5001781169" description="Lipoprotein" evidence="1">
    <location>
        <begin position="26"/>
        <end position="264"/>
    </location>
</feature>